<reference evidence="2 3" key="1">
    <citation type="journal article" date="2004" name="Nature">
        <title>Genome evolution in yeasts.</title>
        <authorList>
            <consortium name="Genolevures"/>
            <person name="Dujon B."/>
            <person name="Sherman D."/>
            <person name="Fischer G."/>
            <person name="Durrens P."/>
            <person name="Casaregola S."/>
            <person name="Lafontaine I."/>
            <person name="de Montigny J."/>
            <person name="Marck C."/>
            <person name="Neuveglise C."/>
            <person name="Talla E."/>
            <person name="Goffard N."/>
            <person name="Frangeul L."/>
            <person name="Aigle M."/>
            <person name="Anthouard V."/>
            <person name="Babour A."/>
            <person name="Barbe V."/>
            <person name="Barnay S."/>
            <person name="Blanchin S."/>
            <person name="Beckerich J.M."/>
            <person name="Beyne E."/>
            <person name="Bleykasten C."/>
            <person name="Boisrame A."/>
            <person name="Boyer J."/>
            <person name="Cattolico L."/>
            <person name="Confanioleri F."/>
            <person name="de Daruvar A."/>
            <person name="Despons L."/>
            <person name="Fabre E."/>
            <person name="Fairhead C."/>
            <person name="Ferry-Dumazet H."/>
            <person name="Groppi A."/>
            <person name="Hantraye F."/>
            <person name="Hennequin C."/>
            <person name="Jauniaux N."/>
            <person name="Joyet P."/>
            <person name="Kachouri R."/>
            <person name="Kerrest A."/>
            <person name="Koszul R."/>
            <person name="Lemaire M."/>
            <person name="Lesur I."/>
            <person name="Ma L."/>
            <person name="Muller H."/>
            <person name="Nicaud J.M."/>
            <person name="Nikolski M."/>
            <person name="Oztas S."/>
            <person name="Ozier-Kalogeropoulos O."/>
            <person name="Pellenz S."/>
            <person name="Potier S."/>
            <person name="Richard G.F."/>
            <person name="Straub M.L."/>
            <person name="Suleau A."/>
            <person name="Swennene D."/>
            <person name="Tekaia F."/>
            <person name="Wesolowski-Louvel M."/>
            <person name="Westhof E."/>
            <person name="Wirth B."/>
            <person name="Zeniou-Meyer M."/>
            <person name="Zivanovic I."/>
            <person name="Bolotin-Fukuhara M."/>
            <person name="Thierry A."/>
            <person name="Bouchier C."/>
            <person name="Caudron B."/>
            <person name="Scarpelli C."/>
            <person name="Gaillardin C."/>
            <person name="Weissenbach J."/>
            <person name="Wincker P."/>
            <person name="Souciet J.L."/>
        </authorList>
    </citation>
    <scope>NUCLEOTIDE SEQUENCE [LARGE SCALE GENOMIC DNA]</scope>
    <source>
        <strain evidence="3">ATCC 8585 / CBS 2359 / DSM 70799 / NBRC 1267 / NRRL Y-1140 / WM37</strain>
    </source>
</reference>
<dbReference type="InParanoid" id="Q6CJN7"/>
<dbReference type="HOGENOM" id="CLU_092872_0_0_1"/>
<dbReference type="KEGG" id="kla:KLLA0_F17182g"/>
<name>Q6CJN7_KLULA</name>
<dbReference type="STRING" id="284590.Q6CJN7"/>
<dbReference type="EMBL" id="CR382126">
    <property type="protein sequence ID" value="CAG98560.1"/>
    <property type="molecule type" value="Genomic_DNA"/>
</dbReference>
<keyword evidence="3" id="KW-1185">Reference proteome</keyword>
<evidence type="ECO:0000313" key="2">
    <source>
        <dbReference type="EMBL" id="CAG98560.1"/>
    </source>
</evidence>
<organism evidence="2 3">
    <name type="scientific">Kluyveromyces lactis (strain ATCC 8585 / CBS 2359 / DSM 70799 / NBRC 1267 / NRRL Y-1140 / WM37)</name>
    <name type="common">Yeast</name>
    <name type="synonym">Candida sphaerica</name>
    <dbReference type="NCBI Taxonomy" id="284590"/>
    <lineage>
        <taxon>Eukaryota</taxon>
        <taxon>Fungi</taxon>
        <taxon>Dikarya</taxon>
        <taxon>Ascomycota</taxon>
        <taxon>Saccharomycotina</taxon>
        <taxon>Saccharomycetes</taxon>
        <taxon>Saccharomycetales</taxon>
        <taxon>Saccharomycetaceae</taxon>
        <taxon>Kluyveromyces</taxon>
    </lineage>
</organism>
<dbReference type="AlphaFoldDB" id="Q6CJN7"/>
<dbReference type="PaxDb" id="284590-Q6CJN7"/>
<dbReference type="FunCoup" id="Q6CJN7">
    <property type="interactions" value="48"/>
</dbReference>
<dbReference type="InterPro" id="IPR000992">
    <property type="entry name" value="SRP1_TIP1"/>
</dbReference>
<feature type="signal peptide" evidence="1">
    <location>
        <begin position="1"/>
        <end position="20"/>
    </location>
</feature>
<accession>Q6CJN7</accession>
<gene>
    <name evidence="2" type="ORF">KLLA0_F17182g</name>
</gene>
<dbReference type="Pfam" id="PF00660">
    <property type="entry name" value="SRP1_TIP1"/>
    <property type="match status" value="1"/>
</dbReference>
<sequence>MVRLSPILILATIDAFLCLAADEPSPEQLSSAKQEAAAADLQFFIEFLDDFNVNLVSYTSYMNEAKMTLPQDVANYYYHLKSVTETTQLLDDLATSFPFTEFKTFITAFPWYSSILSEASATDFYVPDDFITQQAEVPVTSSIAPSTGQVTQPPATTASSLEGLTTDLPSNASSTIVSNVSTTTVTAFQSVNLGSKADKYVPLLILAILCYLF</sequence>
<dbReference type="OMA" id="AFPWYSS"/>
<dbReference type="eggNOG" id="ENOG502S3Y9">
    <property type="taxonomic scope" value="Eukaryota"/>
</dbReference>
<proteinExistence type="predicted"/>
<protein>
    <submittedName>
        <fullName evidence="2">KLLA0F17182p</fullName>
    </submittedName>
</protein>
<dbReference type="Proteomes" id="UP000000598">
    <property type="component" value="Chromosome F"/>
</dbReference>
<evidence type="ECO:0000256" key="1">
    <source>
        <dbReference type="SAM" id="SignalP"/>
    </source>
</evidence>
<evidence type="ECO:0000313" key="3">
    <source>
        <dbReference type="Proteomes" id="UP000000598"/>
    </source>
</evidence>
<keyword evidence="1" id="KW-0732">Signal</keyword>
<feature type="chain" id="PRO_5004271638" evidence="1">
    <location>
        <begin position="21"/>
        <end position="213"/>
    </location>
</feature>